<keyword evidence="3 6" id="KW-0812">Transmembrane</keyword>
<sequence length="212" mass="22932">MSTSWTSRIADPEPLGFMAFAVTSFVLSCYDAAIWGIQVDSPSNVVTGLLVFCGGMALGLAGVWEYALARNTYGGLGFISVAGFFLAYSAILLPGFGVLQAYEPAHIKNIDPAIGIFLVGWVIFALFLWLGTIRGSNVVLSGLFLFFLLSLLLACIAEFKQGDRIGLRCKRASGFFGLVASLLAYYLGLAKLLKEENSYFTLPTGEFNKPKH</sequence>
<accession>A0ABP1BF02</accession>
<feature type="transmembrane region" description="Helical" evidence="6">
    <location>
        <begin position="114"/>
        <end position="132"/>
    </location>
</feature>
<evidence type="ECO:0000313" key="8">
    <source>
        <dbReference type="Proteomes" id="UP001497522"/>
    </source>
</evidence>
<dbReference type="NCBIfam" id="NF038013">
    <property type="entry name" value="AceTr_1"/>
    <property type="match status" value="1"/>
</dbReference>
<gene>
    <name evidence="7" type="ORF">CSSPJE1EN2_LOCUS16435</name>
</gene>
<keyword evidence="4 6" id="KW-1133">Transmembrane helix</keyword>
<dbReference type="InterPro" id="IPR051633">
    <property type="entry name" value="AceTr"/>
</dbReference>
<name>A0ABP1BF02_9BRYO</name>
<feature type="transmembrane region" description="Helical" evidence="6">
    <location>
        <begin position="171"/>
        <end position="189"/>
    </location>
</feature>
<keyword evidence="8" id="KW-1185">Reference proteome</keyword>
<evidence type="ECO:0000256" key="2">
    <source>
        <dbReference type="ARBA" id="ARBA00005587"/>
    </source>
</evidence>
<dbReference type="Pfam" id="PF01184">
    <property type="entry name" value="Gpr1_Fun34_YaaH"/>
    <property type="match status" value="1"/>
</dbReference>
<dbReference type="EMBL" id="OZ023705">
    <property type="protein sequence ID" value="CAK9873994.1"/>
    <property type="molecule type" value="Genomic_DNA"/>
</dbReference>
<evidence type="ECO:0000313" key="7">
    <source>
        <dbReference type="EMBL" id="CAK9873994.1"/>
    </source>
</evidence>
<protein>
    <recommendedName>
        <fullName evidence="9">GPR1/FUN34/yaaH family-domain-containing protein</fullName>
    </recommendedName>
</protein>
<keyword evidence="5 6" id="KW-0472">Membrane</keyword>
<reference evidence="7" key="1">
    <citation type="submission" date="2024-03" db="EMBL/GenBank/DDBJ databases">
        <authorList>
            <consortium name="ELIXIR-Norway"/>
            <consortium name="Elixir Norway"/>
        </authorList>
    </citation>
    <scope>NUCLEOTIDE SEQUENCE</scope>
</reference>
<evidence type="ECO:0000256" key="4">
    <source>
        <dbReference type="ARBA" id="ARBA00022989"/>
    </source>
</evidence>
<feature type="transmembrane region" description="Helical" evidence="6">
    <location>
        <begin position="138"/>
        <end position="159"/>
    </location>
</feature>
<evidence type="ECO:0000256" key="3">
    <source>
        <dbReference type="ARBA" id="ARBA00022692"/>
    </source>
</evidence>
<organism evidence="7 8">
    <name type="scientific">Sphagnum jensenii</name>
    <dbReference type="NCBI Taxonomy" id="128206"/>
    <lineage>
        <taxon>Eukaryota</taxon>
        <taxon>Viridiplantae</taxon>
        <taxon>Streptophyta</taxon>
        <taxon>Embryophyta</taxon>
        <taxon>Bryophyta</taxon>
        <taxon>Sphagnophytina</taxon>
        <taxon>Sphagnopsida</taxon>
        <taxon>Sphagnales</taxon>
        <taxon>Sphagnaceae</taxon>
        <taxon>Sphagnum</taxon>
    </lineage>
</organism>
<feature type="transmembrane region" description="Helical" evidence="6">
    <location>
        <begin position="15"/>
        <end position="33"/>
    </location>
</feature>
<evidence type="ECO:0008006" key="9">
    <source>
        <dbReference type="Google" id="ProtNLM"/>
    </source>
</evidence>
<dbReference type="PANTHER" id="PTHR31123">
    <property type="entry name" value="ACCUMULATION OF DYADS PROTEIN 2-RELATED"/>
    <property type="match status" value="1"/>
</dbReference>
<evidence type="ECO:0000256" key="6">
    <source>
        <dbReference type="SAM" id="Phobius"/>
    </source>
</evidence>
<proteinExistence type="inferred from homology"/>
<dbReference type="PANTHER" id="PTHR31123:SF1">
    <property type="entry name" value="ACCUMULATION OF DYADS PROTEIN 2-RELATED"/>
    <property type="match status" value="1"/>
</dbReference>
<evidence type="ECO:0000256" key="1">
    <source>
        <dbReference type="ARBA" id="ARBA00004141"/>
    </source>
</evidence>
<dbReference type="InterPro" id="IPR000791">
    <property type="entry name" value="Gpr1/Fun34/SatP-like"/>
</dbReference>
<evidence type="ECO:0000256" key="5">
    <source>
        <dbReference type="ARBA" id="ARBA00023136"/>
    </source>
</evidence>
<feature type="transmembrane region" description="Helical" evidence="6">
    <location>
        <begin position="76"/>
        <end position="102"/>
    </location>
</feature>
<feature type="transmembrane region" description="Helical" evidence="6">
    <location>
        <begin position="45"/>
        <end position="64"/>
    </location>
</feature>
<comment type="similarity">
    <text evidence="2">Belongs to the acetate uptake transporter (AceTr) (TC 2.A.96) family.</text>
</comment>
<comment type="subcellular location">
    <subcellularLocation>
        <location evidence="1">Membrane</location>
        <topology evidence="1">Multi-pass membrane protein</topology>
    </subcellularLocation>
</comment>
<dbReference type="Proteomes" id="UP001497522">
    <property type="component" value="Chromosome 4"/>
</dbReference>